<accession>A0AB74QDY3</accession>
<gene>
    <name evidence="4" type="primary">sfp</name>
    <name evidence="4" type="ORF">SAMEA1402399_02534</name>
</gene>
<dbReference type="InterPro" id="IPR050559">
    <property type="entry name" value="P-Pant_transferase_sf"/>
</dbReference>
<dbReference type="Gene3D" id="3.90.470.20">
    <property type="entry name" value="4'-phosphopantetheinyl transferase domain"/>
    <property type="match status" value="2"/>
</dbReference>
<evidence type="ECO:0000256" key="2">
    <source>
        <dbReference type="ARBA" id="ARBA00022679"/>
    </source>
</evidence>
<name>A0AB74QDY3_CLODI</name>
<comment type="caution">
    <text evidence="4">The sequence shown here is derived from an EMBL/GenBank/DDBJ whole genome shotgun (WGS) entry which is preliminary data.</text>
</comment>
<dbReference type="Proteomes" id="UP000411588">
    <property type="component" value="Unassembled WGS sequence"/>
</dbReference>
<sequence length="221" mass="26221">MIKTYRFTNFKRFDFNDAIKQTCDNKVVLIIANITILRDENIIETYLSSEQIREKNNYYKQMDRNNYLLSHGIINRIFSSILRVEGKDVVWNYTNYKKPYIKNKMGIKFNISHTKGAIAIALSINDVGVDIEYMEKNFNYKDIVNYSFNKNEKINTVIDFYKYWVVKEAYLKYKGIGLIQDLRSIEIIEITNNRGILKDKNKTKTFEIKEINDDYSVAICF</sequence>
<evidence type="ECO:0000313" key="4">
    <source>
        <dbReference type="EMBL" id="VFD33319.1"/>
    </source>
</evidence>
<dbReference type="SUPFAM" id="SSF56214">
    <property type="entry name" value="4'-phosphopantetheinyl transferase"/>
    <property type="match status" value="2"/>
</dbReference>
<dbReference type="AlphaFoldDB" id="A0AB74QDY3"/>
<dbReference type="InterPro" id="IPR037143">
    <property type="entry name" value="4-PPantetheinyl_Trfase_dom_sf"/>
</dbReference>
<reference evidence="4 5" key="1">
    <citation type="submission" date="2019-02" db="EMBL/GenBank/DDBJ databases">
        <authorList>
            <consortium name="Pathogen Informatics"/>
        </authorList>
    </citation>
    <scope>NUCLEOTIDE SEQUENCE [LARGE SCALE GENOMIC DNA]</scope>
    <source>
        <strain evidence="5">clo34</strain>
    </source>
</reference>
<dbReference type="GO" id="GO:0008897">
    <property type="term" value="F:holo-[acyl-carrier-protein] synthase activity"/>
    <property type="evidence" value="ECO:0007669"/>
    <property type="project" value="InterPro"/>
</dbReference>
<dbReference type="RefSeq" id="WP_009901873.1">
    <property type="nucleotide sequence ID" value="NZ_BIOK01000002.1"/>
</dbReference>
<organism evidence="4 5">
    <name type="scientific">Clostridioides difficile</name>
    <name type="common">Peptoclostridium difficile</name>
    <dbReference type="NCBI Taxonomy" id="1496"/>
    <lineage>
        <taxon>Bacteria</taxon>
        <taxon>Bacillati</taxon>
        <taxon>Bacillota</taxon>
        <taxon>Clostridia</taxon>
        <taxon>Peptostreptococcales</taxon>
        <taxon>Peptostreptococcaceae</taxon>
        <taxon>Clostridioides</taxon>
    </lineage>
</organism>
<comment type="similarity">
    <text evidence="1">Belongs to the P-Pant transferase superfamily. Gsp/Sfp/HetI/AcpT family.</text>
</comment>
<evidence type="ECO:0000256" key="1">
    <source>
        <dbReference type="ARBA" id="ARBA00010990"/>
    </source>
</evidence>
<keyword evidence="2 4" id="KW-0808">Transferase</keyword>
<dbReference type="EC" id="2.7.8.-" evidence="4"/>
<evidence type="ECO:0000259" key="3">
    <source>
        <dbReference type="Pfam" id="PF01648"/>
    </source>
</evidence>
<dbReference type="Pfam" id="PF01648">
    <property type="entry name" value="ACPS"/>
    <property type="match status" value="1"/>
</dbReference>
<evidence type="ECO:0000313" key="5">
    <source>
        <dbReference type="Proteomes" id="UP000411588"/>
    </source>
</evidence>
<feature type="domain" description="4'-phosphopantetheinyl transferase" evidence="3">
    <location>
        <begin position="127"/>
        <end position="220"/>
    </location>
</feature>
<dbReference type="GO" id="GO:0000287">
    <property type="term" value="F:magnesium ion binding"/>
    <property type="evidence" value="ECO:0007669"/>
    <property type="project" value="InterPro"/>
</dbReference>
<dbReference type="GO" id="GO:0019878">
    <property type="term" value="P:lysine biosynthetic process via aminoadipic acid"/>
    <property type="evidence" value="ECO:0007669"/>
    <property type="project" value="TreeGrafter"/>
</dbReference>
<dbReference type="PANTHER" id="PTHR12215:SF10">
    <property type="entry name" value="L-AMINOADIPATE-SEMIALDEHYDE DEHYDROGENASE-PHOSPHOPANTETHEINYL TRANSFERASE"/>
    <property type="match status" value="1"/>
</dbReference>
<dbReference type="GO" id="GO:0005829">
    <property type="term" value="C:cytosol"/>
    <property type="evidence" value="ECO:0007669"/>
    <property type="project" value="TreeGrafter"/>
</dbReference>
<protein>
    <submittedName>
        <fullName evidence="4">Phosphopantetheine-protein transferase</fullName>
        <ecNumber evidence="4">2.7.8.-</ecNumber>
    </submittedName>
</protein>
<dbReference type="EMBL" id="CAADAN010000009">
    <property type="protein sequence ID" value="VFD33319.1"/>
    <property type="molecule type" value="Genomic_DNA"/>
</dbReference>
<proteinExistence type="inferred from homology"/>
<dbReference type="PANTHER" id="PTHR12215">
    <property type="entry name" value="PHOSPHOPANTETHEINE TRANSFERASE"/>
    <property type="match status" value="1"/>
</dbReference>
<dbReference type="InterPro" id="IPR008278">
    <property type="entry name" value="4-PPantetheinyl_Trfase_dom"/>
</dbReference>